<keyword evidence="1" id="KW-1185">Reference proteome</keyword>
<evidence type="ECO:0000313" key="2">
    <source>
        <dbReference type="RefSeq" id="XP_017767932.1"/>
    </source>
</evidence>
<protein>
    <submittedName>
        <fullName evidence="2">Uncharacterized protein LOC108556362</fullName>
    </submittedName>
</protein>
<gene>
    <name evidence="2" type="primary">LOC108556362</name>
</gene>
<evidence type="ECO:0000313" key="1">
    <source>
        <dbReference type="Proteomes" id="UP000695000"/>
    </source>
</evidence>
<accession>A0ABM1M032</accession>
<dbReference type="GeneID" id="108556362"/>
<organism evidence="1 2">
    <name type="scientific">Nicrophorus vespilloides</name>
    <name type="common">Boreal carrion beetle</name>
    <dbReference type="NCBI Taxonomy" id="110193"/>
    <lineage>
        <taxon>Eukaryota</taxon>
        <taxon>Metazoa</taxon>
        <taxon>Ecdysozoa</taxon>
        <taxon>Arthropoda</taxon>
        <taxon>Hexapoda</taxon>
        <taxon>Insecta</taxon>
        <taxon>Pterygota</taxon>
        <taxon>Neoptera</taxon>
        <taxon>Endopterygota</taxon>
        <taxon>Coleoptera</taxon>
        <taxon>Polyphaga</taxon>
        <taxon>Staphyliniformia</taxon>
        <taxon>Silphidae</taxon>
        <taxon>Nicrophorinae</taxon>
        <taxon>Nicrophorus</taxon>
    </lineage>
</organism>
<name>A0ABM1M032_NICVS</name>
<dbReference type="Proteomes" id="UP000695000">
    <property type="component" value="Unplaced"/>
</dbReference>
<dbReference type="RefSeq" id="XP_017767932.1">
    <property type="nucleotide sequence ID" value="XM_017912443.1"/>
</dbReference>
<sequence length="193" mass="23032">MDTSLIKMRAEEICVFLKKLVEKVQIEYDKSTEVINYRKEKEMRARKYLEQQGSCGTINSYVSKQRDRWCNKIYSEKLKHYGDVFEHLDKVNENYRKLIEYVQEINSNISGHLKQQLWEQRNVVADIWTETSNTLDKYLVKLQSRVDIIKFINKIIKYNKVPTRKIILGINKTIKLVTETIYSINNYEAHSID</sequence>
<proteinExistence type="predicted"/>
<reference evidence="2" key="1">
    <citation type="submission" date="2025-08" db="UniProtKB">
        <authorList>
            <consortium name="RefSeq"/>
        </authorList>
    </citation>
    <scope>IDENTIFICATION</scope>
    <source>
        <tissue evidence="2">Whole Larva</tissue>
    </source>
</reference>